<feature type="region of interest" description="Disordered" evidence="1">
    <location>
        <begin position="163"/>
        <end position="184"/>
    </location>
</feature>
<evidence type="ECO:0000256" key="1">
    <source>
        <dbReference type="SAM" id="MobiDB-lite"/>
    </source>
</evidence>
<name>A0A8H8P0B9_9AGAM</name>
<proteinExistence type="predicted"/>
<evidence type="ECO:0000313" key="3">
    <source>
        <dbReference type="Proteomes" id="UP000650533"/>
    </source>
</evidence>
<dbReference type="RefSeq" id="XP_043183107.1">
    <property type="nucleotide sequence ID" value="XM_043327722.1"/>
</dbReference>
<accession>A0A8H8P0B9</accession>
<dbReference type="EMBL" id="CP059666">
    <property type="protein sequence ID" value="QRW22870.1"/>
    <property type="molecule type" value="Genomic_DNA"/>
</dbReference>
<dbReference type="GeneID" id="67030185"/>
<reference evidence="2" key="1">
    <citation type="submission" date="2020-05" db="EMBL/GenBank/DDBJ databases">
        <title>Evolutionary and genomic comparisons of hybrid uninucleate and nonhybrid Rhizoctonia fungi.</title>
        <authorList>
            <person name="Li C."/>
            <person name="Chen X."/>
        </authorList>
    </citation>
    <scope>NUCLEOTIDE SEQUENCE</scope>
    <source>
        <strain evidence="2">AG-1 IA</strain>
    </source>
</reference>
<dbReference type="AlphaFoldDB" id="A0A8H8P0B9"/>
<sequence>MEAIELVRGGNHQRPYLMLPNLWAVLEENLYKSFGVIKLDPGACLAEQEPPSKQPPAPGLGYRRSVAWAFADGSGTVAELGILPYASETQTTSVTADWDSSAAPHFSHSHTSSSFLHLPPHLLSAMADFFVSSSAAAVAVAAKSTQQNKSGMAFDFGDQTHIADHPTVPAAPSDKAESSTATQGAGSNFSMCEIIM</sequence>
<protein>
    <submittedName>
        <fullName evidence="2">Uncharacterized protein</fullName>
    </submittedName>
</protein>
<dbReference type="KEGG" id="rsx:RhiXN_07906"/>
<dbReference type="Proteomes" id="UP000650533">
    <property type="component" value="Chromosome 9"/>
</dbReference>
<organism evidence="2 3">
    <name type="scientific">Rhizoctonia solani</name>
    <dbReference type="NCBI Taxonomy" id="456999"/>
    <lineage>
        <taxon>Eukaryota</taxon>
        <taxon>Fungi</taxon>
        <taxon>Dikarya</taxon>
        <taxon>Basidiomycota</taxon>
        <taxon>Agaricomycotina</taxon>
        <taxon>Agaricomycetes</taxon>
        <taxon>Cantharellales</taxon>
        <taxon>Ceratobasidiaceae</taxon>
        <taxon>Rhizoctonia</taxon>
    </lineage>
</organism>
<evidence type="ECO:0000313" key="2">
    <source>
        <dbReference type="EMBL" id="QRW22870.1"/>
    </source>
</evidence>
<gene>
    <name evidence="2" type="ORF">RhiXN_07906</name>
</gene>